<feature type="domain" description="Glycosyltransferase subfamily 4-like N-terminal" evidence="2">
    <location>
        <begin position="14"/>
        <end position="166"/>
    </location>
</feature>
<evidence type="ECO:0000259" key="1">
    <source>
        <dbReference type="Pfam" id="PF00534"/>
    </source>
</evidence>
<reference evidence="3" key="1">
    <citation type="submission" date="2022-06" db="EMBL/GenBank/DDBJ databases">
        <title>Gramella sediminis sp. nov., isolated from deep-sea sediment of the Indian Ocean.</title>
        <authorList>
            <person name="Yang L."/>
        </authorList>
    </citation>
    <scope>NUCLEOTIDE SEQUENCE</scope>
    <source>
        <strain evidence="3">HMD3159</strain>
    </source>
</reference>
<comment type="caution">
    <text evidence="3">The sequence shown here is derived from an EMBL/GenBank/DDBJ whole genome shotgun (WGS) entry which is preliminary data.</text>
</comment>
<evidence type="ECO:0000313" key="4">
    <source>
        <dbReference type="Proteomes" id="UP001155077"/>
    </source>
</evidence>
<dbReference type="InterPro" id="IPR001296">
    <property type="entry name" value="Glyco_trans_1"/>
</dbReference>
<name>A0ABT0Z416_9FLAO</name>
<feature type="domain" description="Glycosyl transferase family 1" evidence="1">
    <location>
        <begin position="171"/>
        <end position="322"/>
    </location>
</feature>
<dbReference type="Proteomes" id="UP001155077">
    <property type="component" value="Unassembled WGS sequence"/>
</dbReference>
<dbReference type="InterPro" id="IPR028098">
    <property type="entry name" value="Glyco_trans_4-like_N"/>
</dbReference>
<gene>
    <name evidence="3" type="ORF">NE848_13895</name>
</gene>
<organism evidence="3 4">
    <name type="scientific">Gramella jeungdoensis</name>
    <dbReference type="NCBI Taxonomy" id="708091"/>
    <lineage>
        <taxon>Bacteria</taxon>
        <taxon>Pseudomonadati</taxon>
        <taxon>Bacteroidota</taxon>
        <taxon>Flavobacteriia</taxon>
        <taxon>Flavobacteriales</taxon>
        <taxon>Flavobacteriaceae</taxon>
        <taxon>Christiangramia</taxon>
    </lineage>
</organism>
<dbReference type="Pfam" id="PF00534">
    <property type="entry name" value="Glycos_transf_1"/>
    <property type="match status" value="1"/>
</dbReference>
<protein>
    <submittedName>
        <fullName evidence="3">Glycosyltransferase</fullName>
    </submittedName>
</protein>
<dbReference type="EMBL" id="JAMSCK010000005">
    <property type="protein sequence ID" value="MCM8570482.1"/>
    <property type="molecule type" value="Genomic_DNA"/>
</dbReference>
<sequence>MKILQIIHKPQSRGAEIFTCQLSGQLTKIGHKVKIISVYDGEANLPWPDPIESLSANSKSRFIDFKAWKKLAIIIKSFKPCLVQVNAGDSLKYAVLSKNVFKWTQPIVVRNASEVGRYLNSRIQKSINVLFYKSISKVISVSHASKKDLLEHFPFLRGKIEVIQVGLENAKIKVKVLEPTGIKHILHVGGFTFEKNHEGLLRIFKKVQEKMPNVHLHLVGDGPERVNIERKVEEFKLEDHITFYGFVNDPLSYINSADILVLPSIIEGLPGVILEAMYCKTPVVAYNVGGVSEVLNDDTGILILKNDESSFAGSVLDILIKNDFNKVEEAFNLVRNHYMNDQIALKFVNSYQKLVEQSQ</sequence>
<evidence type="ECO:0000313" key="3">
    <source>
        <dbReference type="EMBL" id="MCM8570482.1"/>
    </source>
</evidence>
<accession>A0ABT0Z416</accession>
<dbReference type="Gene3D" id="3.40.50.2000">
    <property type="entry name" value="Glycogen Phosphorylase B"/>
    <property type="match status" value="2"/>
</dbReference>
<dbReference type="RefSeq" id="WP_252114649.1">
    <property type="nucleotide sequence ID" value="NZ_JAMSCK010000005.1"/>
</dbReference>
<dbReference type="PANTHER" id="PTHR12526">
    <property type="entry name" value="GLYCOSYLTRANSFERASE"/>
    <property type="match status" value="1"/>
</dbReference>
<dbReference type="CDD" id="cd03811">
    <property type="entry name" value="GT4_GT28_WabH-like"/>
    <property type="match status" value="1"/>
</dbReference>
<keyword evidence="4" id="KW-1185">Reference proteome</keyword>
<proteinExistence type="predicted"/>
<evidence type="ECO:0000259" key="2">
    <source>
        <dbReference type="Pfam" id="PF13439"/>
    </source>
</evidence>
<dbReference type="Pfam" id="PF13439">
    <property type="entry name" value="Glyco_transf_4"/>
    <property type="match status" value="1"/>
</dbReference>
<dbReference type="SUPFAM" id="SSF53756">
    <property type="entry name" value="UDP-Glycosyltransferase/glycogen phosphorylase"/>
    <property type="match status" value="1"/>
</dbReference>